<dbReference type="RefSeq" id="XP_033590079.1">
    <property type="nucleotide sequence ID" value="XM_033733612.1"/>
</dbReference>
<dbReference type="PANTHER" id="PTHR46865:SF7">
    <property type="entry name" value="MONOOXYGENASE, PUTATIVE (AFU_ORTHOLOGUE AFUA_8G07040)-RELATED"/>
    <property type="match status" value="1"/>
</dbReference>
<dbReference type="PANTHER" id="PTHR46865">
    <property type="entry name" value="OXIDOREDUCTASE-RELATED"/>
    <property type="match status" value="1"/>
</dbReference>
<evidence type="ECO:0000256" key="1">
    <source>
        <dbReference type="ARBA" id="ARBA00022630"/>
    </source>
</evidence>
<dbReference type="GO" id="GO:0016491">
    <property type="term" value="F:oxidoreductase activity"/>
    <property type="evidence" value="ECO:0007669"/>
    <property type="project" value="UniProtKB-KW"/>
</dbReference>
<dbReference type="GO" id="GO:0071949">
    <property type="term" value="F:FAD binding"/>
    <property type="evidence" value="ECO:0007669"/>
    <property type="project" value="InterPro"/>
</dbReference>
<evidence type="ECO:0000256" key="3">
    <source>
        <dbReference type="ARBA" id="ARBA00023002"/>
    </source>
</evidence>
<dbReference type="Proteomes" id="UP000799767">
    <property type="component" value="Unassembled WGS sequence"/>
</dbReference>
<keyword evidence="1" id="KW-0285">Flavoprotein</keyword>
<evidence type="ECO:0000256" key="2">
    <source>
        <dbReference type="ARBA" id="ARBA00022827"/>
    </source>
</evidence>
<evidence type="ECO:0000259" key="4">
    <source>
        <dbReference type="Pfam" id="PF01494"/>
    </source>
</evidence>
<gene>
    <name evidence="5" type="ORF">BDY17DRAFT_297527</name>
</gene>
<accession>A0A6A6PTS0</accession>
<evidence type="ECO:0000313" key="5">
    <source>
        <dbReference type="EMBL" id="KAF2483509.1"/>
    </source>
</evidence>
<dbReference type="SUPFAM" id="SSF51905">
    <property type="entry name" value="FAD/NAD(P)-binding domain"/>
    <property type="match status" value="1"/>
</dbReference>
<dbReference type="OrthoDB" id="655030at2759"/>
<keyword evidence="6" id="KW-1185">Reference proteome</keyword>
<dbReference type="InterPro" id="IPR002938">
    <property type="entry name" value="FAD-bd"/>
</dbReference>
<dbReference type="Pfam" id="PF01494">
    <property type="entry name" value="FAD_binding_3"/>
    <property type="match status" value="1"/>
</dbReference>
<dbReference type="InterPro" id="IPR036188">
    <property type="entry name" value="FAD/NAD-bd_sf"/>
</dbReference>
<reference evidence="5" key="1">
    <citation type="journal article" date="2020" name="Stud. Mycol.">
        <title>101 Dothideomycetes genomes: a test case for predicting lifestyles and emergence of pathogens.</title>
        <authorList>
            <person name="Haridas S."/>
            <person name="Albert R."/>
            <person name="Binder M."/>
            <person name="Bloem J."/>
            <person name="Labutti K."/>
            <person name="Salamov A."/>
            <person name="Andreopoulos B."/>
            <person name="Baker S."/>
            <person name="Barry K."/>
            <person name="Bills G."/>
            <person name="Bluhm B."/>
            <person name="Cannon C."/>
            <person name="Castanera R."/>
            <person name="Culley D."/>
            <person name="Daum C."/>
            <person name="Ezra D."/>
            <person name="Gonzalez J."/>
            <person name="Henrissat B."/>
            <person name="Kuo A."/>
            <person name="Liang C."/>
            <person name="Lipzen A."/>
            <person name="Lutzoni F."/>
            <person name="Magnuson J."/>
            <person name="Mondo S."/>
            <person name="Nolan M."/>
            <person name="Ohm R."/>
            <person name="Pangilinan J."/>
            <person name="Park H.-J."/>
            <person name="Ramirez L."/>
            <person name="Alfaro M."/>
            <person name="Sun H."/>
            <person name="Tritt A."/>
            <person name="Yoshinaga Y."/>
            <person name="Zwiers L.-H."/>
            <person name="Turgeon B."/>
            <person name="Goodwin S."/>
            <person name="Spatafora J."/>
            <person name="Crous P."/>
            <person name="Grigoriev I."/>
        </authorList>
    </citation>
    <scope>NUCLEOTIDE SEQUENCE</scope>
    <source>
        <strain evidence="5">CBS 113389</strain>
    </source>
</reference>
<dbReference type="InterPro" id="IPR051704">
    <property type="entry name" value="FAD_aromatic-hydroxylase"/>
</dbReference>
<keyword evidence="2" id="KW-0274">FAD</keyword>
<dbReference type="GeneID" id="54474614"/>
<name>A0A6A6PTS0_9PEZI</name>
<keyword evidence="3" id="KW-0560">Oxidoreductase</keyword>
<dbReference type="EMBL" id="MU001635">
    <property type="protein sequence ID" value="KAF2483509.1"/>
    <property type="molecule type" value="Genomic_DNA"/>
</dbReference>
<feature type="domain" description="FAD-binding" evidence="4">
    <location>
        <begin position="4"/>
        <end position="322"/>
    </location>
</feature>
<proteinExistence type="predicted"/>
<evidence type="ECO:0000313" key="6">
    <source>
        <dbReference type="Proteomes" id="UP000799767"/>
    </source>
</evidence>
<dbReference type="Gene3D" id="3.50.50.60">
    <property type="entry name" value="FAD/NAD(P)-binding domain"/>
    <property type="match status" value="1"/>
</dbReference>
<protein>
    <recommendedName>
        <fullName evidence="4">FAD-binding domain-containing protein</fullName>
    </recommendedName>
</protein>
<dbReference type="PRINTS" id="PR00420">
    <property type="entry name" value="RNGMNOXGNASE"/>
</dbReference>
<organism evidence="5 6">
    <name type="scientific">Neohortaea acidophila</name>
    <dbReference type="NCBI Taxonomy" id="245834"/>
    <lineage>
        <taxon>Eukaryota</taxon>
        <taxon>Fungi</taxon>
        <taxon>Dikarya</taxon>
        <taxon>Ascomycota</taxon>
        <taxon>Pezizomycotina</taxon>
        <taxon>Dothideomycetes</taxon>
        <taxon>Dothideomycetidae</taxon>
        <taxon>Mycosphaerellales</taxon>
        <taxon>Teratosphaeriaceae</taxon>
        <taxon>Neohortaea</taxon>
    </lineage>
</organism>
<sequence>MPKLKVLISGGGVAGTALAFWLSKLNHDVTVVEHFSTLRTTGLQIDLRGHGIEVLKRMGLESAFRAKAAPEEGMQFVDRAGRNRAYFGANKTGSGAQGITSDYEIMRGDLCRIIHDATGESAKYVFGTSVTSIRQTGDGVEATFRDGHTEKYDLLVGCDGAFSSTRKMMLAADDATAGFNPIGDYNAYMTFKRPIEEGERYVGMMYLATEKRALLTRRHSPEDMQLYLLMSKADPRLLDVRRGDVEAEKQAFAEIFRDAGWRTPELLKEMQQADDFYCERIGIVKLDSWHEGHVALLGDAASSPGGSGMGTSCAMIGAYVLAGEIGRQCGRGDDSPAETSREGVPAALKAYDDRFRPFMDIVQKGLDNPPSFLMPSSAWAIALVHVVLQVASWLWIDPVMQYFMKEKASQWSLPEYEELRDSERGVDAEP</sequence>
<dbReference type="AlphaFoldDB" id="A0A6A6PTS0"/>